<feature type="domain" description="DUF1559" evidence="2">
    <location>
        <begin position="296"/>
        <end position="379"/>
    </location>
</feature>
<dbReference type="InterPro" id="IPR011453">
    <property type="entry name" value="DUF1559"/>
</dbReference>
<proteinExistence type="predicted"/>
<feature type="chain" id="PRO_5022938577" description="DUF1559 domain-containing protein" evidence="1">
    <location>
        <begin position="22"/>
        <end position="503"/>
    </location>
</feature>
<accession>A0A5B9QHT8</accession>
<dbReference type="RefSeq" id="WP_148080040.1">
    <property type="nucleotide sequence ID" value="NZ_CP042914.1"/>
</dbReference>
<sequence precursor="true">MFTKLFATVAFLASVPLVAAAQDSTTESPQTFPPGVVMHDTVLAAHLDLDRLDLAATAKAISQIIGQPTDASAAAPAEAMLNVLRGAGANDVYVTVPGRALLQGGVCLVIPCDNQQVVQQTVSSFSNLVPQTFDFRILQTDSAVVVCPAMMATEFQGEGADKRPVNRPEFDAGLKTMSSFANQIVISLPEDIRNELAVLWPEKLGSDDPTGISPQRFAASARSVLIGWSLPPELDFEAQVQASDPQGAQACEQELSKLLKLIPPEMPRPSIRVEDDTVLIQADAEKLQTLFTTLLQPARRGAQQQQSMNNFKQLALAMHNFHDNYGFFPGKYTVDTKGRPLLSWRVALLPYLEQAPLYAKFKLDEPWDSEHNLPLAQQMPDVFRVVGDDLPAGKSRVRLPVVAGSLWSGDGPPRTIRDITDGTSNTIWVATAPKSAAVTWTKPDDWKLDEAKLKEQFFGDQAVVTTSFGDGSAHAITPAITAKTLKALLTMAGGEVVQHEEVK</sequence>
<dbReference type="Pfam" id="PF07596">
    <property type="entry name" value="SBP_bac_10"/>
    <property type="match status" value="1"/>
</dbReference>
<keyword evidence="1" id="KW-0732">Signal</keyword>
<gene>
    <name evidence="3" type="ORF">UC8_03710</name>
</gene>
<dbReference type="AlphaFoldDB" id="A0A5B9QHT8"/>
<dbReference type="EMBL" id="CP042914">
    <property type="protein sequence ID" value="QEG38414.1"/>
    <property type="molecule type" value="Genomic_DNA"/>
</dbReference>
<reference evidence="3 4" key="1">
    <citation type="submission" date="2019-08" db="EMBL/GenBank/DDBJ databases">
        <title>Deep-cultivation of Planctomycetes and their phenomic and genomic characterization uncovers novel biology.</title>
        <authorList>
            <person name="Wiegand S."/>
            <person name="Jogler M."/>
            <person name="Boedeker C."/>
            <person name="Pinto D."/>
            <person name="Vollmers J."/>
            <person name="Rivas-Marin E."/>
            <person name="Kohn T."/>
            <person name="Peeters S.H."/>
            <person name="Heuer A."/>
            <person name="Rast P."/>
            <person name="Oberbeckmann S."/>
            <person name="Bunk B."/>
            <person name="Jeske O."/>
            <person name="Meyerdierks A."/>
            <person name="Storesund J.E."/>
            <person name="Kallscheuer N."/>
            <person name="Luecker S."/>
            <person name="Lage O.M."/>
            <person name="Pohl T."/>
            <person name="Merkel B.J."/>
            <person name="Hornburger P."/>
            <person name="Mueller R.-W."/>
            <person name="Bruemmer F."/>
            <person name="Labrenz M."/>
            <person name="Spormann A.M."/>
            <person name="Op den Camp H."/>
            <person name="Overmann J."/>
            <person name="Amann R."/>
            <person name="Jetten M.S.M."/>
            <person name="Mascher T."/>
            <person name="Medema M.H."/>
            <person name="Devos D.P."/>
            <person name="Kaster A.-K."/>
            <person name="Ovreas L."/>
            <person name="Rohde M."/>
            <person name="Galperin M.Y."/>
            <person name="Jogler C."/>
        </authorList>
    </citation>
    <scope>NUCLEOTIDE SEQUENCE [LARGE SCALE GENOMIC DNA]</scope>
    <source>
        <strain evidence="3 4">UC8</strain>
    </source>
</reference>
<dbReference type="PANTHER" id="PTHR30093:SF2">
    <property type="entry name" value="TYPE II SECRETION SYSTEM PROTEIN H"/>
    <property type="match status" value="1"/>
</dbReference>
<evidence type="ECO:0000313" key="4">
    <source>
        <dbReference type="Proteomes" id="UP000325286"/>
    </source>
</evidence>
<dbReference type="OrthoDB" id="285651at2"/>
<dbReference type="KEGG" id="rul:UC8_03710"/>
<name>A0A5B9QHT8_9BACT</name>
<evidence type="ECO:0000256" key="1">
    <source>
        <dbReference type="SAM" id="SignalP"/>
    </source>
</evidence>
<keyword evidence="4" id="KW-1185">Reference proteome</keyword>
<evidence type="ECO:0000313" key="3">
    <source>
        <dbReference type="EMBL" id="QEG38414.1"/>
    </source>
</evidence>
<protein>
    <recommendedName>
        <fullName evidence="2">DUF1559 domain-containing protein</fullName>
    </recommendedName>
</protein>
<organism evidence="3 4">
    <name type="scientific">Roseimaritima ulvae</name>
    <dbReference type="NCBI Taxonomy" id="980254"/>
    <lineage>
        <taxon>Bacteria</taxon>
        <taxon>Pseudomonadati</taxon>
        <taxon>Planctomycetota</taxon>
        <taxon>Planctomycetia</taxon>
        <taxon>Pirellulales</taxon>
        <taxon>Pirellulaceae</taxon>
        <taxon>Roseimaritima</taxon>
    </lineage>
</organism>
<dbReference type="Proteomes" id="UP000325286">
    <property type="component" value="Chromosome"/>
</dbReference>
<evidence type="ECO:0000259" key="2">
    <source>
        <dbReference type="Pfam" id="PF07596"/>
    </source>
</evidence>
<feature type="signal peptide" evidence="1">
    <location>
        <begin position="1"/>
        <end position="21"/>
    </location>
</feature>
<dbReference type="PANTHER" id="PTHR30093">
    <property type="entry name" value="GENERAL SECRETION PATHWAY PROTEIN G"/>
    <property type="match status" value="1"/>
</dbReference>